<protein>
    <submittedName>
        <fullName evidence="2">Uncharacterized protein</fullName>
    </submittedName>
</protein>
<keyword evidence="1" id="KW-0472">Membrane</keyword>
<dbReference type="Proteomes" id="UP000539052">
    <property type="component" value="Unassembled WGS sequence"/>
</dbReference>
<accession>A0ABX1VY16</accession>
<organism evidence="2 3">
    <name type="scientific">Lacrimispora defluvii</name>
    <dbReference type="NCBI Taxonomy" id="2719233"/>
    <lineage>
        <taxon>Bacteria</taxon>
        <taxon>Bacillati</taxon>
        <taxon>Bacillota</taxon>
        <taxon>Clostridia</taxon>
        <taxon>Lachnospirales</taxon>
        <taxon>Lachnospiraceae</taxon>
        <taxon>Lacrimispora</taxon>
    </lineage>
</organism>
<evidence type="ECO:0000313" key="3">
    <source>
        <dbReference type="Proteomes" id="UP000539052"/>
    </source>
</evidence>
<dbReference type="RefSeq" id="WP_170823716.1">
    <property type="nucleotide sequence ID" value="NZ_JAAOXG010000061.1"/>
</dbReference>
<reference evidence="2 3" key="1">
    <citation type="submission" date="2020-03" db="EMBL/GenBank/DDBJ databases">
        <title>Genome Sequence of industrial isolate, B5A.</title>
        <authorList>
            <person name="Sharma S."/>
            <person name="Patil P.B."/>
            <person name="Korpole S."/>
        </authorList>
    </citation>
    <scope>NUCLEOTIDE SEQUENCE [LARGE SCALE GENOMIC DNA]</scope>
    <source>
        <strain evidence="2 3">PI-S10-B5A</strain>
    </source>
</reference>
<dbReference type="EMBL" id="JAAOXG010000061">
    <property type="protein sequence ID" value="NNJ32659.1"/>
    <property type="molecule type" value="Genomic_DNA"/>
</dbReference>
<keyword evidence="1" id="KW-1133">Transmembrane helix</keyword>
<keyword evidence="1" id="KW-0812">Transmembrane</keyword>
<evidence type="ECO:0000313" key="2">
    <source>
        <dbReference type="EMBL" id="NNJ32659.1"/>
    </source>
</evidence>
<feature type="transmembrane region" description="Helical" evidence="1">
    <location>
        <begin position="12"/>
        <end position="33"/>
    </location>
</feature>
<sequence>MIDDKNGNKVIKLSTAVAFFAVFIAFGCLVVAGSSQESFVGQFSFASTITSIILSVIAIWMSISGDRTNNEIKDKMINATNRLDCVTCNIEKINSTYENKVIEQIRALEGVDKKLQEMGGDLTDVKKQLFNTIAPRKNQDNTEYLLNNFADNEIAEIYIRSISALTQKGRCMEYKILKEFKLEIENNNDINSSSTIKNAVERSTEDKLIRAVFIGRISTLLGIEVLKEKNIPNLITYLEKHLDNE</sequence>
<proteinExistence type="predicted"/>
<feature type="transmembrane region" description="Helical" evidence="1">
    <location>
        <begin position="39"/>
        <end position="63"/>
    </location>
</feature>
<gene>
    <name evidence="2" type="ORF">G9470_23125</name>
</gene>
<comment type="caution">
    <text evidence="2">The sequence shown here is derived from an EMBL/GenBank/DDBJ whole genome shotgun (WGS) entry which is preliminary data.</text>
</comment>
<evidence type="ECO:0000256" key="1">
    <source>
        <dbReference type="SAM" id="Phobius"/>
    </source>
</evidence>
<name>A0ABX1VY16_9FIRM</name>
<dbReference type="PROSITE" id="PS51257">
    <property type="entry name" value="PROKAR_LIPOPROTEIN"/>
    <property type="match status" value="1"/>
</dbReference>
<keyword evidence="3" id="KW-1185">Reference proteome</keyword>